<keyword evidence="4 8" id="KW-1133">Transmembrane helix</keyword>
<evidence type="ECO:0000256" key="1">
    <source>
        <dbReference type="ARBA" id="ARBA00004651"/>
    </source>
</evidence>
<dbReference type="Pfam" id="PF13515">
    <property type="entry name" value="FUSC_2"/>
    <property type="match status" value="1"/>
</dbReference>
<dbReference type="AlphaFoldDB" id="A0A7K0BWD0"/>
<evidence type="ECO:0000256" key="7">
    <source>
        <dbReference type="SAM" id="MobiDB-lite"/>
    </source>
</evidence>
<feature type="transmembrane region" description="Helical" evidence="8">
    <location>
        <begin position="21"/>
        <end position="40"/>
    </location>
</feature>
<evidence type="ECO:0000313" key="11">
    <source>
        <dbReference type="Proteomes" id="UP000487268"/>
    </source>
</evidence>
<feature type="transmembrane region" description="Helical" evidence="8">
    <location>
        <begin position="133"/>
        <end position="155"/>
    </location>
</feature>
<evidence type="ECO:0000256" key="8">
    <source>
        <dbReference type="SAM" id="Phobius"/>
    </source>
</evidence>
<comment type="subcellular location">
    <subcellularLocation>
        <location evidence="1">Cell membrane</location>
        <topology evidence="1">Multi-pass membrane protein</topology>
    </subcellularLocation>
</comment>
<protein>
    <recommendedName>
        <fullName evidence="9">Integral membrane bound transporter domain-containing protein</fullName>
    </recommendedName>
</protein>
<comment type="similarity">
    <text evidence="6">Belongs to the YccS/YhfK family.</text>
</comment>
<comment type="caution">
    <text evidence="10">The sequence shown here is derived from an EMBL/GenBank/DDBJ whole genome shotgun (WGS) entry which is preliminary data.</text>
</comment>
<dbReference type="InterPro" id="IPR049453">
    <property type="entry name" value="Memb_transporter_dom"/>
</dbReference>
<dbReference type="PANTHER" id="PTHR30509:SF9">
    <property type="entry name" value="MULTIDRUG RESISTANCE PROTEIN MDTO"/>
    <property type="match status" value="1"/>
</dbReference>
<feature type="transmembrane region" description="Helical" evidence="8">
    <location>
        <begin position="446"/>
        <end position="466"/>
    </location>
</feature>
<proteinExistence type="inferred from homology"/>
<dbReference type="RefSeq" id="WP_153533555.1">
    <property type="nucleotide sequence ID" value="NZ_WEGH01000002.1"/>
</dbReference>
<sequence length="762" mass="82048">MRLLQRLRDAYAEIEGHATPVYGFAASLAVALPLIVGALTDHDAQGATISLGAYLVALRTPESHYGVLARNLAATVAVITVCATIGGFLSGHTWLAVVVVPPIVALGSAVRWIGPTAALTVLMTAVRPHSEHIVYNGLLELVGGLLMSALLLAPWPARRLRPLRTALADAAEGVAGALDAVVEEIGEQDPAPLERIEAEDPGLAAVARPPGWQQSRRTASRALARARGTVGLYRAVRTGEPTRPDRLLKHLGRIMHETIALESLIGAAERHPPDRPWELEARVAVTALAARLRLIAATVANPADLPLGDQESPAVRRFARQSEKIRRAGMAGDEDIVAVSLVDQIGRSIERIAGSVDAARRVAEGGVHIGVGPPRPFAPHPLSAWEQLSHAVRTRSPDFRQTSRQAVAVAVAMAIAAALRLRHAPWLTITTMQSLRGTYEETVTHLMQRVGGTVAGSVVAAVLLALTPDQLSAALVLFAFAMAAFSLRGVNFTYWALFGTPLAMMLLEFSTPSTWTSAGERVVLTLAGCALAFLAVRLLWPHGYTQRLPLLLDRLLCTHAELARTTSALVDGGEIEQLPQSQLTAAEQATEKVNETRARLSEERVPRQEQINELDTAVRAANRIRDHLIAMGRIVREDHVDIGPVPEILERVADRLDEAADALDDPPEERADREDKDDAAADERLDGEFTDLDEHLSNLARRRNSEVEAGAGPDESTPLQHALLQVSGTRYAARALRRDTDKLIKSARAALTVTSPSASTRK</sequence>
<evidence type="ECO:0000313" key="10">
    <source>
        <dbReference type="EMBL" id="MQY05490.1"/>
    </source>
</evidence>
<dbReference type="Proteomes" id="UP000487268">
    <property type="component" value="Unassembled WGS sequence"/>
</dbReference>
<feature type="transmembrane region" description="Helical" evidence="8">
    <location>
        <begin position="406"/>
        <end position="426"/>
    </location>
</feature>
<keyword evidence="3 8" id="KW-0812">Transmembrane</keyword>
<evidence type="ECO:0000256" key="2">
    <source>
        <dbReference type="ARBA" id="ARBA00022475"/>
    </source>
</evidence>
<accession>A0A7K0BWD0</accession>
<evidence type="ECO:0000256" key="3">
    <source>
        <dbReference type="ARBA" id="ARBA00022692"/>
    </source>
</evidence>
<feature type="compositionally biased region" description="Basic and acidic residues" evidence="7">
    <location>
        <begin position="668"/>
        <end position="693"/>
    </location>
</feature>
<dbReference type="GO" id="GO:0005886">
    <property type="term" value="C:plasma membrane"/>
    <property type="evidence" value="ECO:0007669"/>
    <property type="project" value="UniProtKB-SubCell"/>
</dbReference>
<evidence type="ECO:0000256" key="6">
    <source>
        <dbReference type="ARBA" id="ARBA00043993"/>
    </source>
</evidence>
<evidence type="ECO:0000259" key="9">
    <source>
        <dbReference type="Pfam" id="PF13515"/>
    </source>
</evidence>
<feature type="transmembrane region" description="Helical" evidence="8">
    <location>
        <begin position="68"/>
        <end position="89"/>
    </location>
</feature>
<dbReference type="PANTHER" id="PTHR30509">
    <property type="entry name" value="P-HYDROXYBENZOIC ACID EFFLUX PUMP SUBUNIT-RELATED"/>
    <property type="match status" value="1"/>
</dbReference>
<organism evidence="10 11">
    <name type="scientific">Actinomadura macrotermitis</name>
    <dbReference type="NCBI Taxonomy" id="2585200"/>
    <lineage>
        <taxon>Bacteria</taxon>
        <taxon>Bacillati</taxon>
        <taxon>Actinomycetota</taxon>
        <taxon>Actinomycetes</taxon>
        <taxon>Streptosporangiales</taxon>
        <taxon>Thermomonosporaceae</taxon>
        <taxon>Actinomadura</taxon>
    </lineage>
</organism>
<feature type="domain" description="Integral membrane bound transporter" evidence="9">
    <location>
        <begin position="411"/>
        <end position="534"/>
    </location>
</feature>
<dbReference type="OrthoDB" id="3452755at2"/>
<keyword evidence="11" id="KW-1185">Reference proteome</keyword>
<gene>
    <name evidence="10" type="ORF">ACRB68_35660</name>
</gene>
<reference evidence="10 11" key="1">
    <citation type="submission" date="2019-10" db="EMBL/GenBank/DDBJ databases">
        <title>Actinomadura rubteroloni sp. nov. and Actinomadura macrotermitis sp. nov., isolated from the gut of fungus growing-termite Macrotermes natalensis.</title>
        <authorList>
            <person name="Benndorf R."/>
            <person name="Martin K."/>
            <person name="Kuefner M."/>
            <person name="De Beer W."/>
            <person name="Kaster A.-K."/>
            <person name="Vollmers J."/>
            <person name="Poulsen M."/>
            <person name="Beemelmanns C."/>
        </authorList>
    </citation>
    <scope>NUCLEOTIDE SEQUENCE [LARGE SCALE GENOMIC DNA]</scope>
    <source>
        <strain evidence="10 11">RB68</strain>
    </source>
</reference>
<evidence type="ECO:0000256" key="4">
    <source>
        <dbReference type="ARBA" id="ARBA00022989"/>
    </source>
</evidence>
<keyword evidence="2" id="KW-1003">Cell membrane</keyword>
<evidence type="ECO:0000256" key="5">
    <source>
        <dbReference type="ARBA" id="ARBA00023136"/>
    </source>
</evidence>
<dbReference type="EMBL" id="WEGH01000002">
    <property type="protein sequence ID" value="MQY05490.1"/>
    <property type="molecule type" value="Genomic_DNA"/>
</dbReference>
<feature type="transmembrane region" description="Helical" evidence="8">
    <location>
        <begin position="94"/>
        <end position="113"/>
    </location>
</feature>
<name>A0A7K0BWD0_9ACTN</name>
<feature type="transmembrane region" description="Helical" evidence="8">
    <location>
        <begin position="473"/>
        <end position="498"/>
    </location>
</feature>
<keyword evidence="5 8" id="KW-0472">Membrane</keyword>
<feature type="region of interest" description="Disordered" evidence="7">
    <location>
        <begin position="660"/>
        <end position="693"/>
    </location>
</feature>